<dbReference type="Gene3D" id="3.20.20.100">
    <property type="entry name" value="NADP-dependent oxidoreductase domain"/>
    <property type="match status" value="1"/>
</dbReference>
<dbReference type="GO" id="GO:0017109">
    <property type="term" value="C:glutamate-cysteine ligase complex"/>
    <property type="evidence" value="ECO:0007669"/>
    <property type="project" value="TreeGrafter"/>
</dbReference>
<evidence type="ECO:0000256" key="8">
    <source>
        <dbReference type="ARBA" id="ARBA00032926"/>
    </source>
</evidence>
<evidence type="ECO:0000256" key="1">
    <source>
        <dbReference type="ARBA" id="ARBA00005006"/>
    </source>
</evidence>
<dbReference type="GO" id="GO:0035226">
    <property type="term" value="F:glutamate-cysteine ligase catalytic subunit binding"/>
    <property type="evidence" value="ECO:0007669"/>
    <property type="project" value="InterPro"/>
</dbReference>
<evidence type="ECO:0000256" key="4">
    <source>
        <dbReference type="ARBA" id="ARBA00022684"/>
    </source>
</evidence>
<dbReference type="GO" id="GO:0006750">
    <property type="term" value="P:glutathione biosynthetic process"/>
    <property type="evidence" value="ECO:0007669"/>
    <property type="project" value="UniProtKB-KW"/>
</dbReference>
<keyword evidence="4" id="KW-0317">Glutathione biosynthesis</keyword>
<evidence type="ECO:0000256" key="5">
    <source>
        <dbReference type="ARBA" id="ARBA00030406"/>
    </source>
</evidence>
<evidence type="ECO:0000256" key="7">
    <source>
        <dbReference type="ARBA" id="ARBA00031732"/>
    </source>
</evidence>
<dbReference type="SUPFAM" id="SSF51430">
    <property type="entry name" value="NAD(P)-linked oxidoreductase"/>
    <property type="match status" value="1"/>
</dbReference>
<comment type="similarity">
    <text evidence="2">Belongs to the aldo/keto reductase family. Glutamate--cysteine ligase light chain subfamily.</text>
</comment>
<dbReference type="Proteomes" id="UP001209878">
    <property type="component" value="Unassembled WGS sequence"/>
</dbReference>
<dbReference type="AlphaFoldDB" id="A0AAD9NMH3"/>
<reference evidence="9" key="1">
    <citation type="journal article" date="2023" name="Mol. Biol. Evol.">
        <title>Third-Generation Sequencing Reveals the Adaptive Role of the Epigenome in Three Deep-Sea Polychaetes.</title>
        <authorList>
            <person name="Perez M."/>
            <person name="Aroh O."/>
            <person name="Sun Y."/>
            <person name="Lan Y."/>
            <person name="Juniper S.K."/>
            <person name="Young C.R."/>
            <person name="Angers B."/>
            <person name="Qian P.Y."/>
        </authorList>
    </citation>
    <scope>NUCLEOTIDE SEQUENCE</scope>
    <source>
        <strain evidence="9">R07B-5</strain>
    </source>
</reference>
<protein>
    <recommendedName>
        <fullName evidence="7">GCS light chain</fullName>
    </recommendedName>
    <alternativeName>
        <fullName evidence="5">Gamma-ECS regulatory subunit</fullName>
    </alternativeName>
    <alternativeName>
        <fullName evidence="8">Gamma-glutamylcysteine synthetase regulatory subunit</fullName>
    </alternativeName>
    <alternativeName>
        <fullName evidence="6">Glutamate--cysteine ligase modifier subunit</fullName>
    </alternativeName>
</protein>
<dbReference type="PANTHER" id="PTHR13295:SF4">
    <property type="entry name" value="GLUTAMATE--CYSTEINE LIGASE REGULATORY SUBUNIT"/>
    <property type="match status" value="1"/>
</dbReference>
<dbReference type="GO" id="GO:0030234">
    <property type="term" value="F:enzyme regulator activity"/>
    <property type="evidence" value="ECO:0007669"/>
    <property type="project" value="TreeGrafter"/>
</dbReference>
<evidence type="ECO:0000313" key="10">
    <source>
        <dbReference type="Proteomes" id="UP001209878"/>
    </source>
</evidence>
<evidence type="ECO:0000313" key="9">
    <source>
        <dbReference type="EMBL" id="KAK2175732.1"/>
    </source>
</evidence>
<evidence type="ECO:0000256" key="6">
    <source>
        <dbReference type="ARBA" id="ARBA00031154"/>
    </source>
</evidence>
<organism evidence="9 10">
    <name type="scientific">Ridgeia piscesae</name>
    <name type="common">Tubeworm</name>
    <dbReference type="NCBI Taxonomy" id="27915"/>
    <lineage>
        <taxon>Eukaryota</taxon>
        <taxon>Metazoa</taxon>
        <taxon>Spiralia</taxon>
        <taxon>Lophotrochozoa</taxon>
        <taxon>Annelida</taxon>
        <taxon>Polychaeta</taxon>
        <taxon>Sedentaria</taxon>
        <taxon>Canalipalpata</taxon>
        <taxon>Sabellida</taxon>
        <taxon>Siboglinidae</taxon>
        <taxon>Ridgeia</taxon>
    </lineage>
</organism>
<comment type="pathway">
    <text evidence="1">Sulfur metabolism; glutathione biosynthesis; glutathione from L-cysteine and L-glutamate: step 1/2.</text>
</comment>
<dbReference type="EMBL" id="JAODUO010000710">
    <property type="protein sequence ID" value="KAK2175732.1"/>
    <property type="molecule type" value="Genomic_DNA"/>
</dbReference>
<accession>A0AAD9NMH3</accession>
<evidence type="ECO:0000256" key="3">
    <source>
        <dbReference type="ARBA" id="ARBA00011532"/>
    </source>
</evidence>
<sequence length="273" mass="30843">MASMTVNQIPIIPKAESISVHTGNVVNWNRLKRKIVQGPTEELTECISSTIGSWLADHEDEKDTLQEITQLTCLNSNFLEPLPADERDKFKVTAKIFLCDYGEDVIEDAVNSVLTDLGIGHIETVLLAFAEKRRNLETLQASWLTLERLHKCFKVFSLGVADLNKTQLEGLYSWAEVKPSINQVNLDSCCVMPPELVEFAKEFDIQLLTHSDPHDILTEAAFQGVMADKMTSPDSANWQPSWVVRYSVLIKCRGVIHAKGYIMKAQRDIKRRK</sequence>
<keyword evidence="10" id="KW-1185">Reference proteome</keyword>
<comment type="caution">
    <text evidence="9">The sequence shown here is derived from an EMBL/GenBank/DDBJ whole genome shotgun (WGS) entry which is preliminary data.</text>
</comment>
<name>A0AAD9NMH3_RIDPI</name>
<proteinExistence type="inferred from homology"/>
<dbReference type="InterPro" id="IPR032963">
    <property type="entry name" value="Gclm"/>
</dbReference>
<gene>
    <name evidence="9" type="ORF">NP493_711g01021</name>
</gene>
<dbReference type="InterPro" id="IPR036812">
    <property type="entry name" value="NAD(P)_OxRdtase_dom_sf"/>
</dbReference>
<comment type="subunit">
    <text evidence="3">Heterodimer of a catalytic heavy chain and a regulatory light chain.</text>
</comment>
<evidence type="ECO:0000256" key="2">
    <source>
        <dbReference type="ARBA" id="ARBA00008612"/>
    </source>
</evidence>
<dbReference type="PANTHER" id="PTHR13295">
    <property type="entry name" value="GLUTAMATE CYSTEINE LIGASE REGULATORY SUBUNIT"/>
    <property type="match status" value="1"/>
</dbReference>